<comment type="caution">
    <text evidence="1">The sequence shown here is derived from an EMBL/GenBank/DDBJ whole genome shotgun (WGS) entry which is preliminary data.</text>
</comment>
<dbReference type="InterPro" id="IPR012337">
    <property type="entry name" value="RNaseH-like_sf"/>
</dbReference>
<dbReference type="Gene3D" id="3.30.420.10">
    <property type="entry name" value="Ribonuclease H-like superfamily/Ribonuclease H"/>
    <property type="match status" value="1"/>
</dbReference>
<dbReference type="EMBL" id="BGPR01000516">
    <property type="protein sequence ID" value="GBM24359.1"/>
    <property type="molecule type" value="Genomic_DNA"/>
</dbReference>
<dbReference type="GO" id="GO:0003676">
    <property type="term" value="F:nucleic acid binding"/>
    <property type="evidence" value="ECO:0007669"/>
    <property type="project" value="InterPro"/>
</dbReference>
<evidence type="ECO:0000313" key="2">
    <source>
        <dbReference type="Proteomes" id="UP000499080"/>
    </source>
</evidence>
<evidence type="ECO:0000313" key="1">
    <source>
        <dbReference type="EMBL" id="GBM24359.1"/>
    </source>
</evidence>
<reference evidence="1 2" key="1">
    <citation type="journal article" date="2019" name="Sci. Rep.">
        <title>Orb-weaving spider Araneus ventricosus genome elucidates the spidroin gene catalogue.</title>
        <authorList>
            <person name="Kono N."/>
            <person name="Nakamura H."/>
            <person name="Ohtoshi R."/>
            <person name="Moran D.A.P."/>
            <person name="Shinohara A."/>
            <person name="Yoshida Y."/>
            <person name="Fujiwara M."/>
            <person name="Mori M."/>
            <person name="Tomita M."/>
            <person name="Arakawa K."/>
        </authorList>
    </citation>
    <scope>NUCLEOTIDE SEQUENCE [LARGE SCALE GENOMIC DNA]</scope>
</reference>
<accession>A0A4Y2E7U4</accession>
<organism evidence="1 2">
    <name type="scientific">Araneus ventricosus</name>
    <name type="common">Orbweaver spider</name>
    <name type="synonym">Epeira ventricosa</name>
    <dbReference type="NCBI Taxonomy" id="182803"/>
    <lineage>
        <taxon>Eukaryota</taxon>
        <taxon>Metazoa</taxon>
        <taxon>Ecdysozoa</taxon>
        <taxon>Arthropoda</taxon>
        <taxon>Chelicerata</taxon>
        <taxon>Arachnida</taxon>
        <taxon>Araneae</taxon>
        <taxon>Araneomorphae</taxon>
        <taxon>Entelegynae</taxon>
        <taxon>Araneoidea</taxon>
        <taxon>Araneidae</taxon>
        <taxon>Araneus</taxon>
    </lineage>
</organism>
<sequence length="105" mass="11577">MNSFNSVFQAELAAMNFTAGWALKRNVKIKVFSDSKSSIEAIRSPKVKSNFALSVKDNLYNAKDLVSLVWVKAHASNPGSELADNFSKLILLVGPICLYLLLILM</sequence>
<gene>
    <name evidence="1" type="ORF">AVEN_202341_1</name>
</gene>
<protein>
    <submittedName>
        <fullName evidence="1">Uncharacterized protein</fullName>
    </submittedName>
</protein>
<dbReference type="SUPFAM" id="SSF53098">
    <property type="entry name" value="Ribonuclease H-like"/>
    <property type="match status" value="1"/>
</dbReference>
<keyword evidence="2" id="KW-1185">Reference proteome</keyword>
<dbReference type="InterPro" id="IPR036397">
    <property type="entry name" value="RNaseH_sf"/>
</dbReference>
<proteinExistence type="predicted"/>
<dbReference type="OrthoDB" id="6437652at2759"/>
<name>A0A4Y2E7U4_ARAVE</name>
<dbReference type="AlphaFoldDB" id="A0A4Y2E7U4"/>
<dbReference type="Proteomes" id="UP000499080">
    <property type="component" value="Unassembled WGS sequence"/>
</dbReference>